<name>A0A2A6CYL7_PRIPA</name>
<accession>A0A2A6CYL7</accession>
<organism evidence="1 2">
    <name type="scientific">Pristionchus pacificus</name>
    <name type="common">Parasitic nematode worm</name>
    <dbReference type="NCBI Taxonomy" id="54126"/>
    <lineage>
        <taxon>Eukaryota</taxon>
        <taxon>Metazoa</taxon>
        <taxon>Ecdysozoa</taxon>
        <taxon>Nematoda</taxon>
        <taxon>Chromadorea</taxon>
        <taxon>Rhabditida</taxon>
        <taxon>Rhabditina</taxon>
        <taxon>Diplogasteromorpha</taxon>
        <taxon>Diplogasteroidea</taxon>
        <taxon>Neodiplogasteridae</taxon>
        <taxon>Pristionchus</taxon>
    </lineage>
</organism>
<dbReference type="EnsemblMetazoa" id="PPA33364.1">
    <property type="protein sequence ID" value="PPA33364.1"/>
    <property type="gene ID" value="WBGene00206224"/>
</dbReference>
<dbReference type="Proteomes" id="UP000005239">
    <property type="component" value="Unassembled WGS sequence"/>
</dbReference>
<evidence type="ECO:0000313" key="1">
    <source>
        <dbReference type="EnsemblMetazoa" id="PPA33364.1"/>
    </source>
</evidence>
<proteinExistence type="predicted"/>
<dbReference type="AlphaFoldDB" id="A0A2A6CYL7"/>
<gene>
    <name evidence="1" type="primary">WBGene00206224</name>
</gene>
<reference evidence="1" key="2">
    <citation type="submission" date="2022-06" db="UniProtKB">
        <authorList>
            <consortium name="EnsemblMetazoa"/>
        </authorList>
    </citation>
    <scope>IDENTIFICATION</scope>
    <source>
        <strain evidence="1">PS312</strain>
    </source>
</reference>
<accession>A0A8R1ULX4</accession>
<evidence type="ECO:0000313" key="2">
    <source>
        <dbReference type="Proteomes" id="UP000005239"/>
    </source>
</evidence>
<protein>
    <submittedName>
        <fullName evidence="1">Uncharacterized protein</fullName>
    </submittedName>
</protein>
<reference evidence="2" key="1">
    <citation type="journal article" date="2008" name="Nat. Genet.">
        <title>The Pristionchus pacificus genome provides a unique perspective on nematode lifestyle and parasitism.</title>
        <authorList>
            <person name="Dieterich C."/>
            <person name="Clifton S.W."/>
            <person name="Schuster L.N."/>
            <person name="Chinwalla A."/>
            <person name="Delehaunty K."/>
            <person name="Dinkelacker I."/>
            <person name="Fulton L."/>
            <person name="Fulton R."/>
            <person name="Godfrey J."/>
            <person name="Minx P."/>
            <person name="Mitreva M."/>
            <person name="Roeseler W."/>
            <person name="Tian H."/>
            <person name="Witte H."/>
            <person name="Yang S.P."/>
            <person name="Wilson R.K."/>
            <person name="Sommer R.J."/>
        </authorList>
    </citation>
    <scope>NUCLEOTIDE SEQUENCE [LARGE SCALE GENOMIC DNA]</scope>
    <source>
        <strain evidence="2">PS312</strain>
    </source>
</reference>
<keyword evidence="2" id="KW-1185">Reference proteome</keyword>
<sequence>MVDLMHSRMISSSSLLLLTTIISFDYVCSRSLHEQFKMARWAHQSADDRMVVTKHDLHKIEQAERALNRVNTIGSIKGRAIIARQKGNYRVDEHGVPHSVLPFTGEVHEVEKMTAQRPWSSIHQKLLAPGII</sequence>